<dbReference type="NCBIfam" id="TIGR00492">
    <property type="entry name" value="alr"/>
    <property type="match status" value="1"/>
</dbReference>
<comment type="catalytic activity">
    <reaction evidence="1 5">
        <text>L-alanine = D-alanine</text>
        <dbReference type="Rhea" id="RHEA:20249"/>
        <dbReference type="ChEBI" id="CHEBI:57416"/>
        <dbReference type="ChEBI" id="CHEBI:57972"/>
        <dbReference type="EC" id="5.1.1.1"/>
    </reaction>
</comment>
<dbReference type="PANTHER" id="PTHR30511">
    <property type="entry name" value="ALANINE RACEMASE"/>
    <property type="match status" value="1"/>
</dbReference>
<evidence type="ECO:0000256" key="5">
    <source>
        <dbReference type="HAMAP-Rule" id="MF_01201"/>
    </source>
</evidence>
<dbReference type="PROSITE" id="PS00395">
    <property type="entry name" value="ALANINE_RACEMASE"/>
    <property type="match status" value="1"/>
</dbReference>
<keyword evidence="4 5" id="KW-0413">Isomerase</keyword>
<name>A0A1E8E0W0_9GAMM</name>
<dbReference type="SUPFAM" id="SSF51419">
    <property type="entry name" value="PLP-binding barrel"/>
    <property type="match status" value="1"/>
</dbReference>
<comment type="similarity">
    <text evidence="5">Belongs to the alanine racemase family.</text>
</comment>
<dbReference type="FunFam" id="3.20.20.10:FF:000002">
    <property type="entry name" value="Alanine racemase"/>
    <property type="match status" value="1"/>
</dbReference>
<comment type="function">
    <text evidence="5">Catalyzes the interconversion of L-alanine and D-alanine. May also act on other amino acids.</text>
</comment>
<comment type="pathway">
    <text evidence="5">Amino-acid biosynthesis; D-alanine biosynthesis; D-alanine from L-alanine: step 1/1.</text>
</comment>
<evidence type="ECO:0000256" key="1">
    <source>
        <dbReference type="ARBA" id="ARBA00000316"/>
    </source>
</evidence>
<proteinExistence type="inferred from homology"/>
<feature type="active site" description="Proton acceptor; specific for D-alanine" evidence="5">
    <location>
        <position position="35"/>
    </location>
</feature>
<feature type="modified residue" description="N6-(pyridoxal phosphate)lysine" evidence="5 6">
    <location>
        <position position="35"/>
    </location>
</feature>
<dbReference type="SMART" id="SM01005">
    <property type="entry name" value="Ala_racemase_C"/>
    <property type="match status" value="1"/>
</dbReference>
<evidence type="ECO:0000256" key="6">
    <source>
        <dbReference type="PIRSR" id="PIRSR600821-50"/>
    </source>
</evidence>
<sequence>MSRPIRAWIHLDALSHNLAIARCHAKKSKVYAVVKANAYGHGIERVYPALQQADGFALLDLAEGKRLRTLGWQGDILLLEGIFSVQDLQDCHDFNFSFTVHNTLQIEWLQQFQSSHPTARFHIFVKMNAGMNRLGFAPEDYAQAWKRLLELEIVASLTHMMHFSDADGERFGISGIQQQYSQFQHIIQAFPAAVTVSNSAAILRHSHELHSDIVRGGIMLYGSSPDYPKHCSQSWQLQPAMSLRTEIISIQTLVAGQSVGYGSNFVAEHPMRIGIAACGYADGYQRTSPTGTPVLVNDCKTRLIGRVSMDMLAVDLTHVTDADIGAEVVLWGKSAAGTLLSIDEVAHASGTVGYELMCAVTPRVPFSIAAT</sequence>
<feature type="active site" description="Proton acceptor; specific for L-alanine" evidence="5">
    <location>
        <position position="261"/>
    </location>
</feature>
<dbReference type="EC" id="5.1.1.1" evidence="5"/>
<dbReference type="PRINTS" id="PR00992">
    <property type="entry name" value="ALARACEMASE"/>
</dbReference>
<dbReference type="Proteomes" id="UP000186931">
    <property type="component" value="Unassembled WGS sequence"/>
</dbReference>
<keyword evidence="3 5" id="KW-0663">Pyridoxal phosphate</keyword>
<dbReference type="SUPFAM" id="SSF50621">
    <property type="entry name" value="Alanine racemase C-terminal domain-like"/>
    <property type="match status" value="1"/>
</dbReference>
<evidence type="ECO:0000256" key="2">
    <source>
        <dbReference type="ARBA" id="ARBA00001933"/>
    </source>
</evidence>
<dbReference type="Gene3D" id="3.20.20.10">
    <property type="entry name" value="Alanine racemase"/>
    <property type="match status" value="1"/>
</dbReference>
<dbReference type="Pfam" id="PF00842">
    <property type="entry name" value="Ala_racemase_C"/>
    <property type="match status" value="1"/>
</dbReference>
<dbReference type="EMBL" id="MKQS01000023">
    <property type="protein sequence ID" value="OFE42853.1"/>
    <property type="molecule type" value="Genomic_DNA"/>
</dbReference>
<dbReference type="InterPro" id="IPR000821">
    <property type="entry name" value="Ala_racemase"/>
</dbReference>
<dbReference type="Gene3D" id="2.40.37.10">
    <property type="entry name" value="Lyase, Ornithine Decarboxylase, Chain A, domain 1"/>
    <property type="match status" value="1"/>
</dbReference>
<dbReference type="Pfam" id="PF01168">
    <property type="entry name" value="Ala_racemase_N"/>
    <property type="match status" value="1"/>
</dbReference>
<evidence type="ECO:0000256" key="4">
    <source>
        <dbReference type="ARBA" id="ARBA00023235"/>
    </source>
</evidence>
<feature type="binding site" evidence="5 7">
    <location>
        <position position="309"/>
    </location>
    <ligand>
        <name>substrate</name>
    </ligand>
</feature>
<accession>A0A1E8E0W0</accession>
<dbReference type="GO" id="GO:0030632">
    <property type="term" value="P:D-alanine biosynthetic process"/>
    <property type="evidence" value="ECO:0007669"/>
    <property type="project" value="UniProtKB-UniRule"/>
</dbReference>
<protein>
    <recommendedName>
        <fullName evidence="5">Alanine racemase</fullName>
        <ecNumber evidence="5">5.1.1.1</ecNumber>
    </recommendedName>
</protein>
<dbReference type="HAMAP" id="MF_01201">
    <property type="entry name" value="Ala_racemase"/>
    <property type="match status" value="1"/>
</dbReference>
<organism evidence="9 10">
    <name type="scientific">Acinetobacter towneri</name>
    <dbReference type="NCBI Taxonomy" id="202956"/>
    <lineage>
        <taxon>Bacteria</taxon>
        <taxon>Pseudomonadati</taxon>
        <taxon>Pseudomonadota</taxon>
        <taxon>Gammaproteobacteria</taxon>
        <taxon>Moraxellales</taxon>
        <taxon>Moraxellaceae</taxon>
        <taxon>Acinetobacter</taxon>
    </lineage>
</organism>
<dbReference type="GO" id="GO:0030170">
    <property type="term" value="F:pyridoxal phosphate binding"/>
    <property type="evidence" value="ECO:0007669"/>
    <property type="project" value="UniProtKB-UniRule"/>
</dbReference>
<dbReference type="InterPro" id="IPR001608">
    <property type="entry name" value="Ala_racemase_N"/>
</dbReference>
<evidence type="ECO:0000259" key="8">
    <source>
        <dbReference type="SMART" id="SM01005"/>
    </source>
</evidence>
<dbReference type="CDD" id="cd06827">
    <property type="entry name" value="PLPDE_III_AR_proteobact"/>
    <property type="match status" value="1"/>
</dbReference>
<comment type="cofactor">
    <cofactor evidence="2 5 6">
        <name>pyridoxal 5'-phosphate</name>
        <dbReference type="ChEBI" id="CHEBI:597326"/>
    </cofactor>
</comment>
<feature type="domain" description="Alanine racemase C-terminal" evidence="8">
    <location>
        <begin position="240"/>
        <end position="369"/>
    </location>
</feature>
<evidence type="ECO:0000313" key="10">
    <source>
        <dbReference type="Proteomes" id="UP000186931"/>
    </source>
</evidence>
<dbReference type="STRING" id="202956.BJN41_12135"/>
<dbReference type="InterPro" id="IPR011079">
    <property type="entry name" value="Ala_racemase_C"/>
</dbReference>
<dbReference type="UniPathway" id="UPA00042">
    <property type="reaction ID" value="UER00497"/>
</dbReference>
<evidence type="ECO:0000256" key="7">
    <source>
        <dbReference type="PIRSR" id="PIRSR600821-52"/>
    </source>
</evidence>
<dbReference type="InterPro" id="IPR020622">
    <property type="entry name" value="Ala_racemase_pyridoxalP-BS"/>
</dbReference>
<dbReference type="InterPro" id="IPR029066">
    <property type="entry name" value="PLP-binding_barrel"/>
</dbReference>
<comment type="caution">
    <text evidence="9">The sequence shown here is derived from an EMBL/GenBank/DDBJ whole genome shotgun (WGS) entry which is preliminary data.</text>
</comment>
<gene>
    <name evidence="9" type="ORF">BJN41_12135</name>
</gene>
<dbReference type="AlphaFoldDB" id="A0A1E8E0W0"/>
<dbReference type="GO" id="GO:0008784">
    <property type="term" value="F:alanine racemase activity"/>
    <property type="evidence" value="ECO:0007669"/>
    <property type="project" value="UniProtKB-UniRule"/>
</dbReference>
<dbReference type="InterPro" id="IPR009006">
    <property type="entry name" value="Ala_racemase/Decarboxylase_C"/>
</dbReference>
<evidence type="ECO:0000256" key="3">
    <source>
        <dbReference type="ARBA" id="ARBA00022898"/>
    </source>
</evidence>
<feature type="binding site" evidence="5 7">
    <location>
        <position position="133"/>
    </location>
    <ligand>
        <name>substrate</name>
    </ligand>
</feature>
<evidence type="ECO:0000313" key="9">
    <source>
        <dbReference type="EMBL" id="OFE42853.1"/>
    </source>
</evidence>
<dbReference type="GO" id="GO:0005829">
    <property type="term" value="C:cytosol"/>
    <property type="evidence" value="ECO:0007669"/>
    <property type="project" value="TreeGrafter"/>
</dbReference>
<reference evidence="9 10" key="1">
    <citation type="submission" date="2016-10" db="EMBL/GenBank/DDBJ databases">
        <title>Genome of airborne Acinetobacter sp. 5-2Ac02 in the hospital environment: Species near to Acinetobacter towneri.</title>
        <authorList>
            <person name="Barbosa B."/>
            <person name="Fernandez-Garcia L."/>
            <person name="Gato E."/>
            <person name="Leao R."/>
            <person name="Albano R."/>
            <person name="Fernandez B."/>
            <person name="Fernandez-Cuenca F."/>
            <person name="Marques E."/>
            <person name="Tomas M."/>
        </authorList>
    </citation>
    <scope>NUCLEOTIDE SEQUENCE [LARGE SCALE GENOMIC DNA]</scope>
    <source>
        <strain evidence="9 10">5-2Ac02</strain>
    </source>
</reference>
<dbReference type="RefSeq" id="WP_070155271.1">
    <property type="nucleotide sequence ID" value="NZ_JACANQ010000004.1"/>
</dbReference>
<dbReference type="PANTHER" id="PTHR30511:SF0">
    <property type="entry name" value="ALANINE RACEMASE, CATABOLIC-RELATED"/>
    <property type="match status" value="1"/>
</dbReference>